<keyword evidence="1" id="KW-0812">Transmembrane</keyword>
<gene>
    <name evidence="2" type="ORF">L3Y34_009398</name>
</gene>
<dbReference type="PANTHER" id="PTHR46178:SF3">
    <property type="entry name" value="SEVEN TM RECEPTOR"/>
    <property type="match status" value="1"/>
</dbReference>
<dbReference type="PANTHER" id="PTHR46178">
    <property type="entry name" value="SEVEN TM RECEPTOR"/>
    <property type="match status" value="1"/>
</dbReference>
<evidence type="ECO:0000313" key="3">
    <source>
        <dbReference type="Proteomes" id="UP000827892"/>
    </source>
</evidence>
<accession>A0AAE9A5A8</accession>
<protein>
    <submittedName>
        <fullName evidence="2">Uncharacterized protein</fullName>
    </submittedName>
</protein>
<keyword evidence="1" id="KW-1133">Transmembrane helix</keyword>
<dbReference type="EMBL" id="CP090895">
    <property type="protein sequence ID" value="ULT91719.1"/>
    <property type="molecule type" value="Genomic_DNA"/>
</dbReference>
<dbReference type="Pfam" id="PF10326">
    <property type="entry name" value="7TM_GPCR_Str"/>
    <property type="match status" value="1"/>
</dbReference>
<dbReference type="Proteomes" id="UP000827892">
    <property type="component" value="Chromosome V"/>
</dbReference>
<dbReference type="AlphaFoldDB" id="A0AAE9A5A8"/>
<feature type="transmembrane region" description="Helical" evidence="1">
    <location>
        <begin position="34"/>
        <end position="59"/>
    </location>
</feature>
<sequence>MAFLLDNLDQEWMNLAVIISGLHGPGTLRISPSILQLLIASWAGCYLIIVSFIAVQFVYRYLFLSGNKKADCFDGFGATFLICMSSQPVDYTDSYIKAEDLLPTTTSISPNSAYNFSPEMVPSTAS</sequence>
<evidence type="ECO:0000256" key="1">
    <source>
        <dbReference type="SAM" id="Phobius"/>
    </source>
</evidence>
<evidence type="ECO:0000313" key="2">
    <source>
        <dbReference type="EMBL" id="ULT91719.1"/>
    </source>
</evidence>
<reference evidence="2 3" key="1">
    <citation type="submission" date="2022-02" db="EMBL/GenBank/DDBJ databases">
        <title>Chromosome-level reference genomes for two strains of Caenorhabditis briggsae: an improved platform for comparative genomics.</title>
        <authorList>
            <person name="Stevens L."/>
            <person name="Andersen E.C."/>
        </authorList>
    </citation>
    <scope>NUCLEOTIDE SEQUENCE [LARGE SCALE GENOMIC DNA]</scope>
    <source>
        <strain evidence="2">QX1410_ONT</strain>
        <tissue evidence="2">Whole-organism</tissue>
    </source>
</reference>
<keyword evidence="1" id="KW-0472">Membrane</keyword>
<dbReference type="InterPro" id="IPR019428">
    <property type="entry name" value="7TM_GPCR_serpentine_rcpt_Str"/>
</dbReference>
<organism evidence="2 3">
    <name type="scientific">Caenorhabditis briggsae</name>
    <dbReference type="NCBI Taxonomy" id="6238"/>
    <lineage>
        <taxon>Eukaryota</taxon>
        <taxon>Metazoa</taxon>
        <taxon>Ecdysozoa</taxon>
        <taxon>Nematoda</taxon>
        <taxon>Chromadorea</taxon>
        <taxon>Rhabditida</taxon>
        <taxon>Rhabditina</taxon>
        <taxon>Rhabditomorpha</taxon>
        <taxon>Rhabditoidea</taxon>
        <taxon>Rhabditidae</taxon>
        <taxon>Peloderinae</taxon>
        <taxon>Caenorhabditis</taxon>
    </lineage>
</organism>
<proteinExistence type="predicted"/>
<name>A0AAE9A5A8_CAEBR</name>